<accession>A0ABY0BM78</accession>
<reference evidence="2 3" key="1">
    <citation type="submission" date="2018-12" db="EMBL/GenBank/DDBJ databases">
        <title>Persistence of Moraxella catarrhalis in Chronic Obstructive Pulmonary Disease and Regulation of the Hag/MID Adhesin.</title>
        <authorList>
            <person name="Murphy T."/>
            <person name="Zhao X."/>
            <person name="Vyas G."/>
            <person name="Aluvathingal J."/>
            <person name="Nadendla S."/>
            <person name="Tallon L."/>
            <person name="Tettelin H."/>
        </authorList>
    </citation>
    <scope>NUCLEOTIDE SEQUENCE [LARGE SCALE GENOMIC DNA]</scope>
    <source>
        <strain evidence="2 3">173P27B1</strain>
    </source>
</reference>
<feature type="compositionally biased region" description="Basic and acidic residues" evidence="1">
    <location>
        <begin position="118"/>
        <end position="131"/>
    </location>
</feature>
<protein>
    <recommendedName>
        <fullName evidence="4">DUF669 domain-containing protein</fullName>
    </recommendedName>
</protein>
<proteinExistence type="predicted"/>
<evidence type="ECO:0008006" key="4">
    <source>
        <dbReference type="Google" id="ProtNLM"/>
    </source>
</evidence>
<dbReference type="InterPro" id="IPR007731">
    <property type="entry name" value="DUF669"/>
</dbReference>
<organism evidence="2 3">
    <name type="scientific">Moraxella catarrhalis</name>
    <name type="common">Branhamella catarrhalis</name>
    <dbReference type="NCBI Taxonomy" id="480"/>
    <lineage>
        <taxon>Bacteria</taxon>
        <taxon>Pseudomonadati</taxon>
        <taxon>Pseudomonadota</taxon>
        <taxon>Gammaproteobacteria</taxon>
        <taxon>Moraxellales</taxon>
        <taxon>Moraxellaceae</taxon>
        <taxon>Moraxella</taxon>
    </lineage>
</organism>
<feature type="region of interest" description="Disordered" evidence="1">
    <location>
        <begin position="118"/>
        <end position="159"/>
    </location>
</feature>
<evidence type="ECO:0000313" key="2">
    <source>
        <dbReference type="EMBL" id="RUO17456.1"/>
    </source>
</evidence>
<evidence type="ECO:0000256" key="1">
    <source>
        <dbReference type="SAM" id="MobiDB-lite"/>
    </source>
</evidence>
<dbReference type="EMBL" id="RYER01000004">
    <property type="protein sequence ID" value="RUO17456.1"/>
    <property type="molecule type" value="Genomic_DNA"/>
</dbReference>
<gene>
    <name evidence="2" type="ORF">EJK54_1952</name>
</gene>
<evidence type="ECO:0000313" key="3">
    <source>
        <dbReference type="Proteomes" id="UP000268436"/>
    </source>
</evidence>
<comment type="caution">
    <text evidence="2">The sequence shown here is derived from an EMBL/GenBank/DDBJ whole genome shotgun (WGS) entry which is preliminary data.</text>
</comment>
<sequence length="159" mass="17489">MATLNFGFTQEEVQAAQNDSYAALPAGNYIAQVERSEVKQTKDGTGSYLSLGFKILEGDYSGRMLFGNITLTNKNSQAQEIGRKQLIKLSTACGLGHLQDSEQLHGIPVMIKASDSRVYEGEKQNDIKDYKPVQQNQQSDFTQSPPAQTASSNKPWVRG</sequence>
<name>A0ABY0BM78_MORCA</name>
<dbReference type="Pfam" id="PF05037">
    <property type="entry name" value="DUF669"/>
    <property type="match status" value="1"/>
</dbReference>
<dbReference type="RefSeq" id="WP_004463092.1">
    <property type="nucleotide sequence ID" value="NZ_JAABKV010000009.1"/>
</dbReference>
<keyword evidence="3" id="KW-1185">Reference proteome</keyword>
<dbReference type="Proteomes" id="UP000268436">
    <property type="component" value="Unassembled WGS sequence"/>
</dbReference>
<feature type="compositionally biased region" description="Polar residues" evidence="1">
    <location>
        <begin position="133"/>
        <end position="159"/>
    </location>
</feature>